<sequence>MEEGSLTLTCITTRMIKTNAMPCHAMPCHTMLLFIYSFPSTPVLLPFNVINLTRIWYTGIPCTSYAMTLRFSELHNKYSGMGRIQEEEIYVKNFATDGITFRTPSDV</sequence>
<keyword evidence="2" id="KW-1185">Reference proteome</keyword>
<proteinExistence type="predicted"/>
<reference evidence="1" key="1">
    <citation type="submission" date="2020-05" db="UniProtKB">
        <authorList>
            <consortium name="EnsemblMetazoa"/>
        </authorList>
    </citation>
    <scope>IDENTIFICATION</scope>
    <source>
        <strain evidence="1">TTRI</strain>
    </source>
</reference>
<dbReference type="VEuPathDB" id="VectorBase:GAUT046572"/>
<dbReference type="EnsemblMetazoa" id="GAUT046572-RA">
    <property type="protein sequence ID" value="GAUT046572-PA"/>
    <property type="gene ID" value="GAUT046572"/>
</dbReference>
<dbReference type="Proteomes" id="UP000078200">
    <property type="component" value="Unassembled WGS sequence"/>
</dbReference>
<protein>
    <submittedName>
        <fullName evidence="1">Uncharacterized protein</fullName>
    </submittedName>
</protein>
<name>A0A1A9VT23_GLOAU</name>
<evidence type="ECO:0000313" key="2">
    <source>
        <dbReference type="Proteomes" id="UP000078200"/>
    </source>
</evidence>
<evidence type="ECO:0000313" key="1">
    <source>
        <dbReference type="EnsemblMetazoa" id="GAUT046572-PA"/>
    </source>
</evidence>
<organism evidence="1 2">
    <name type="scientific">Glossina austeni</name>
    <name type="common">Savannah tsetse fly</name>
    <dbReference type="NCBI Taxonomy" id="7395"/>
    <lineage>
        <taxon>Eukaryota</taxon>
        <taxon>Metazoa</taxon>
        <taxon>Ecdysozoa</taxon>
        <taxon>Arthropoda</taxon>
        <taxon>Hexapoda</taxon>
        <taxon>Insecta</taxon>
        <taxon>Pterygota</taxon>
        <taxon>Neoptera</taxon>
        <taxon>Endopterygota</taxon>
        <taxon>Diptera</taxon>
        <taxon>Brachycera</taxon>
        <taxon>Muscomorpha</taxon>
        <taxon>Hippoboscoidea</taxon>
        <taxon>Glossinidae</taxon>
        <taxon>Glossina</taxon>
    </lineage>
</organism>
<dbReference type="AlphaFoldDB" id="A0A1A9VT23"/>
<accession>A0A1A9VT23</accession>